<sequence length="142" mass="15984">MDVSYVVLFSAILVIAMIIIFLKVNIRKTNEDTLASVKYKKIVGIFLAIIGALPIIIYPFVLLANIMSLAAFGGTWAIDDLLPRILILGLFIITTAYPIIYVICIYSFFKNSRMKNLIIPTILMCIVLFITVYFVGISYHEP</sequence>
<dbReference type="KEGG" id="acae:HYG86_05815"/>
<keyword evidence="1" id="KW-0472">Membrane</keyword>
<evidence type="ECO:0000313" key="2">
    <source>
        <dbReference type="EMBL" id="QNO14323.1"/>
    </source>
</evidence>
<feature type="transmembrane region" description="Helical" evidence="1">
    <location>
        <begin position="85"/>
        <end position="109"/>
    </location>
</feature>
<dbReference type="Proteomes" id="UP000516160">
    <property type="component" value="Chromosome"/>
</dbReference>
<dbReference type="EMBL" id="CP058559">
    <property type="protein sequence ID" value="QNO14323.1"/>
    <property type="molecule type" value="Genomic_DNA"/>
</dbReference>
<reference evidence="2 3" key="1">
    <citation type="submission" date="2020-07" db="EMBL/GenBank/DDBJ databases">
        <title>Alkalicella. sp. LB2 genome.</title>
        <authorList>
            <person name="Postec A."/>
            <person name="Quemeneur M."/>
        </authorList>
    </citation>
    <scope>NUCLEOTIDE SEQUENCE [LARGE SCALE GENOMIC DNA]</scope>
    <source>
        <strain evidence="2 3">LB2</strain>
    </source>
</reference>
<evidence type="ECO:0000313" key="3">
    <source>
        <dbReference type="Proteomes" id="UP000516160"/>
    </source>
</evidence>
<proteinExistence type="predicted"/>
<dbReference type="RefSeq" id="WP_213167979.1">
    <property type="nucleotide sequence ID" value="NZ_CP058559.1"/>
</dbReference>
<dbReference type="AlphaFoldDB" id="A0A7G9W6L1"/>
<accession>A0A7G9W6L1</accession>
<feature type="transmembrane region" description="Helical" evidence="1">
    <location>
        <begin position="116"/>
        <end position="139"/>
    </location>
</feature>
<keyword evidence="1" id="KW-0812">Transmembrane</keyword>
<feature type="transmembrane region" description="Helical" evidence="1">
    <location>
        <begin position="6"/>
        <end position="24"/>
    </location>
</feature>
<gene>
    <name evidence="2" type="ORF">HYG86_05815</name>
</gene>
<keyword evidence="1" id="KW-1133">Transmembrane helix</keyword>
<feature type="transmembrane region" description="Helical" evidence="1">
    <location>
        <begin position="45"/>
        <end position="73"/>
    </location>
</feature>
<keyword evidence="3" id="KW-1185">Reference proteome</keyword>
<protein>
    <submittedName>
        <fullName evidence="2">Uncharacterized protein</fullName>
    </submittedName>
</protein>
<organism evidence="2 3">
    <name type="scientific">Alkalicella caledoniensis</name>
    <dbReference type="NCBI Taxonomy" id="2731377"/>
    <lineage>
        <taxon>Bacteria</taxon>
        <taxon>Bacillati</taxon>
        <taxon>Bacillota</taxon>
        <taxon>Clostridia</taxon>
        <taxon>Eubacteriales</taxon>
        <taxon>Proteinivoracaceae</taxon>
        <taxon>Alkalicella</taxon>
    </lineage>
</organism>
<evidence type="ECO:0000256" key="1">
    <source>
        <dbReference type="SAM" id="Phobius"/>
    </source>
</evidence>
<name>A0A7G9W6L1_ALKCA</name>